<dbReference type="InterPro" id="IPR003594">
    <property type="entry name" value="HATPase_dom"/>
</dbReference>
<keyword evidence="5" id="KW-0808">Transferase</keyword>
<dbReference type="PROSITE" id="PS50112">
    <property type="entry name" value="PAS"/>
    <property type="match status" value="1"/>
</dbReference>
<dbReference type="InterPro" id="IPR001610">
    <property type="entry name" value="PAC"/>
</dbReference>
<dbReference type="SMART" id="SM00388">
    <property type="entry name" value="HisKA"/>
    <property type="match status" value="1"/>
</dbReference>
<dbReference type="CDD" id="cd00082">
    <property type="entry name" value="HisKA"/>
    <property type="match status" value="1"/>
</dbReference>
<accession>A0A6H9YNN1</accession>
<dbReference type="InterPro" id="IPR005467">
    <property type="entry name" value="His_kinase_dom"/>
</dbReference>
<dbReference type="SUPFAM" id="SSF55785">
    <property type="entry name" value="PYP-like sensor domain (PAS domain)"/>
    <property type="match status" value="1"/>
</dbReference>
<evidence type="ECO:0000256" key="11">
    <source>
        <dbReference type="SAM" id="Coils"/>
    </source>
</evidence>
<dbReference type="InterPro" id="IPR001789">
    <property type="entry name" value="Sig_transdc_resp-reg_receiver"/>
</dbReference>
<dbReference type="NCBIfam" id="TIGR00229">
    <property type="entry name" value="sensory_box"/>
    <property type="match status" value="1"/>
</dbReference>
<dbReference type="EC" id="2.7.13.3" evidence="3"/>
<keyword evidence="4 10" id="KW-0597">Phosphoprotein</keyword>
<comment type="catalytic activity">
    <reaction evidence="1">
        <text>ATP + protein L-histidine = ADP + protein N-phospho-L-histidine.</text>
        <dbReference type="EC" id="2.7.13.3"/>
    </reaction>
</comment>
<keyword evidence="7" id="KW-0418">Kinase</keyword>
<evidence type="ECO:0000256" key="2">
    <source>
        <dbReference type="ARBA" id="ARBA00004236"/>
    </source>
</evidence>
<dbReference type="Pfam" id="PF00072">
    <property type="entry name" value="Response_reg"/>
    <property type="match status" value="2"/>
</dbReference>
<dbReference type="SMART" id="SM00091">
    <property type="entry name" value="PAS"/>
    <property type="match status" value="1"/>
</dbReference>
<dbReference type="InterPro" id="IPR036097">
    <property type="entry name" value="HisK_dim/P_sf"/>
</dbReference>
<evidence type="ECO:0000313" key="17">
    <source>
        <dbReference type="Proteomes" id="UP000468735"/>
    </source>
</evidence>
<gene>
    <name evidence="16" type="ORF">F8566_15260</name>
</gene>
<evidence type="ECO:0000259" key="13">
    <source>
        <dbReference type="PROSITE" id="PS50110"/>
    </source>
</evidence>
<dbReference type="PROSITE" id="PS50110">
    <property type="entry name" value="RESPONSE_REGULATORY"/>
    <property type="match status" value="2"/>
</dbReference>
<keyword evidence="17" id="KW-1185">Reference proteome</keyword>
<dbReference type="PRINTS" id="PR00344">
    <property type="entry name" value="BCTRLSENSOR"/>
</dbReference>
<comment type="caution">
    <text evidence="16">The sequence shown here is derived from an EMBL/GenBank/DDBJ whole genome shotgun (WGS) entry which is preliminary data.</text>
</comment>
<dbReference type="CDD" id="cd00130">
    <property type="entry name" value="PAS"/>
    <property type="match status" value="1"/>
</dbReference>
<evidence type="ECO:0000259" key="15">
    <source>
        <dbReference type="PROSITE" id="PS50113"/>
    </source>
</evidence>
<dbReference type="AlphaFoldDB" id="A0A6H9YNN1"/>
<dbReference type="InterPro" id="IPR000014">
    <property type="entry name" value="PAS"/>
</dbReference>
<evidence type="ECO:0000256" key="4">
    <source>
        <dbReference type="ARBA" id="ARBA00022553"/>
    </source>
</evidence>
<evidence type="ECO:0000313" key="16">
    <source>
        <dbReference type="EMBL" id="KAB2349081.1"/>
    </source>
</evidence>
<dbReference type="Gene3D" id="3.40.50.2300">
    <property type="match status" value="2"/>
</dbReference>
<name>A0A6H9YNN1_9ACTN</name>
<dbReference type="GO" id="GO:0005886">
    <property type="term" value="C:plasma membrane"/>
    <property type="evidence" value="ECO:0007669"/>
    <property type="project" value="UniProtKB-SubCell"/>
</dbReference>
<evidence type="ECO:0000256" key="6">
    <source>
        <dbReference type="ARBA" id="ARBA00022741"/>
    </source>
</evidence>
<keyword evidence="11" id="KW-0175">Coiled coil</keyword>
<protein>
    <recommendedName>
        <fullName evidence="3">histidine kinase</fullName>
        <ecNumber evidence="3">2.7.13.3</ecNumber>
    </recommendedName>
</protein>
<dbReference type="Gene3D" id="3.30.450.20">
    <property type="entry name" value="PAS domain"/>
    <property type="match status" value="1"/>
</dbReference>
<feature type="modified residue" description="4-aspartylphosphate" evidence="10">
    <location>
        <position position="57"/>
    </location>
</feature>
<dbReference type="CDD" id="cd00156">
    <property type="entry name" value="REC"/>
    <property type="match status" value="2"/>
</dbReference>
<sequence length="638" mass="69542">MTAPVRLLLCEDDDDDAVLIVTHLRRDGLDVTYERVETAEAAARALRGHPPDIIISDYRMPAFTAEDALRLLHETGLDIPFILVSGQIGDEHAAALMRDGAHDFISKDHLTGIAPAVRRELQDAQVRRRRREAENALRKSEQRFRLFAENAPDIIFRYRLLPSEELEYVSPAAALILGHRPDELCGDPGHVLSFVDPADRPALERSWHSAAPEPLVVRWHRPDGTTVWTEQRAVAVRDEHGRPAAVEGILRDITAQVAAQRERERLEHRLRQVERLDSLGKLGGGVAHDFNNLLMVILGHAELALESAPDDSAVRDDLERIQRAAERGASLTRQLLIFSRLEPSRPEILDLNAVVEDTGQLLRRTIGEDVELIAELEPGLNTVRMDRSKLEQILLNVLLNARAAMPEGGRVTIRTAGVEAAGVPPIVRLSLTDTGFGMSPEVAERAFEPFFTTKRRGQGTGLGLSTVYGAVKEAGGEIGIESEPGEGTTVTIDLPATREPAPAAVDSGPARPHRRDATALVVEDDGEVRDLVETMLAQSGYQVIDTASPIEALRIADAGEPWIDVLLADVVMPGMSGVELAERIRRARPAVPVLLMSGHTTGSLPSGVVLPPRTALIRKPFTSADLLAQLDAILGPGG</sequence>
<feature type="modified residue" description="4-aspartylphosphate" evidence="10">
    <location>
        <position position="569"/>
    </location>
</feature>
<comment type="subcellular location">
    <subcellularLocation>
        <location evidence="2">Cell membrane</location>
    </subcellularLocation>
</comment>
<dbReference type="Pfam" id="PF02518">
    <property type="entry name" value="HATPase_c"/>
    <property type="match status" value="1"/>
</dbReference>
<dbReference type="OrthoDB" id="9764154at2"/>
<reference evidence="16 17" key="1">
    <citation type="submission" date="2019-09" db="EMBL/GenBank/DDBJ databases">
        <title>Actinomadura physcomitrii sp. nov., a novel actinomycete isolated from moss [Physcomitrium sphaericum (Ludw) Fuernr].</title>
        <authorList>
            <person name="Zhuang X."/>
            <person name="Liu C."/>
        </authorList>
    </citation>
    <scope>NUCLEOTIDE SEQUENCE [LARGE SCALE GENOMIC DNA]</scope>
    <source>
        <strain evidence="16 17">HMC1</strain>
    </source>
</reference>
<evidence type="ECO:0000259" key="12">
    <source>
        <dbReference type="PROSITE" id="PS50109"/>
    </source>
</evidence>
<dbReference type="SUPFAM" id="SSF52172">
    <property type="entry name" value="CheY-like"/>
    <property type="match status" value="2"/>
</dbReference>
<feature type="domain" description="Histidine kinase" evidence="12">
    <location>
        <begin position="285"/>
        <end position="498"/>
    </location>
</feature>
<evidence type="ECO:0000256" key="7">
    <source>
        <dbReference type="ARBA" id="ARBA00022777"/>
    </source>
</evidence>
<dbReference type="InterPro" id="IPR036890">
    <property type="entry name" value="HATPase_C_sf"/>
</dbReference>
<dbReference type="Gene3D" id="1.10.287.130">
    <property type="match status" value="1"/>
</dbReference>
<dbReference type="InterPro" id="IPR000700">
    <property type="entry name" value="PAS-assoc_C"/>
</dbReference>
<proteinExistence type="predicted"/>
<dbReference type="GO" id="GO:0005524">
    <property type="term" value="F:ATP binding"/>
    <property type="evidence" value="ECO:0007669"/>
    <property type="project" value="UniProtKB-KW"/>
</dbReference>
<dbReference type="PANTHER" id="PTHR43065">
    <property type="entry name" value="SENSOR HISTIDINE KINASE"/>
    <property type="match status" value="1"/>
</dbReference>
<keyword evidence="8" id="KW-0067">ATP-binding</keyword>
<dbReference type="SMART" id="SM00387">
    <property type="entry name" value="HATPase_c"/>
    <property type="match status" value="1"/>
</dbReference>
<feature type="domain" description="PAC" evidence="15">
    <location>
        <begin position="213"/>
        <end position="265"/>
    </location>
</feature>
<dbReference type="InterPro" id="IPR013655">
    <property type="entry name" value="PAS_fold_3"/>
</dbReference>
<organism evidence="16 17">
    <name type="scientific">Actinomadura rudentiformis</name>
    <dbReference type="NCBI Taxonomy" id="359158"/>
    <lineage>
        <taxon>Bacteria</taxon>
        <taxon>Bacillati</taxon>
        <taxon>Actinomycetota</taxon>
        <taxon>Actinomycetes</taxon>
        <taxon>Streptosporangiales</taxon>
        <taxon>Thermomonosporaceae</taxon>
        <taxon>Actinomadura</taxon>
    </lineage>
</organism>
<evidence type="ECO:0000256" key="8">
    <source>
        <dbReference type="ARBA" id="ARBA00022840"/>
    </source>
</evidence>
<dbReference type="SMART" id="SM00448">
    <property type="entry name" value="REC"/>
    <property type="match status" value="2"/>
</dbReference>
<dbReference type="PANTHER" id="PTHR43065:SF46">
    <property type="entry name" value="C4-DICARBOXYLATE TRANSPORT SENSOR PROTEIN DCTB"/>
    <property type="match status" value="1"/>
</dbReference>
<feature type="coiled-coil region" evidence="11">
    <location>
        <begin position="123"/>
        <end position="150"/>
    </location>
</feature>
<evidence type="ECO:0000256" key="3">
    <source>
        <dbReference type="ARBA" id="ARBA00012438"/>
    </source>
</evidence>
<dbReference type="InterPro" id="IPR004358">
    <property type="entry name" value="Sig_transdc_His_kin-like_C"/>
</dbReference>
<evidence type="ECO:0000256" key="10">
    <source>
        <dbReference type="PROSITE-ProRule" id="PRU00169"/>
    </source>
</evidence>
<dbReference type="InterPro" id="IPR011006">
    <property type="entry name" value="CheY-like_superfamily"/>
</dbReference>
<dbReference type="Gene3D" id="3.30.565.10">
    <property type="entry name" value="Histidine kinase-like ATPase, C-terminal domain"/>
    <property type="match status" value="1"/>
</dbReference>
<feature type="domain" description="PAS" evidence="14">
    <location>
        <begin position="140"/>
        <end position="214"/>
    </location>
</feature>
<evidence type="ECO:0000256" key="5">
    <source>
        <dbReference type="ARBA" id="ARBA00022679"/>
    </source>
</evidence>
<dbReference type="Proteomes" id="UP000468735">
    <property type="component" value="Unassembled WGS sequence"/>
</dbReference>
<dbReference type="SMART" id="SM00086">
    <property type="entry name" value="PAC"/>
    <property type="match status" value="1"/>
</dbReference>
<dbReference type="PROSITE" id="PS50113">
    <property type="entry name" value="PAC"/>
    <property type="match status" value="1"/>
</dbReference>
<evidence type="ECO:0000259" key="14">
    <source>
        <dbReference type="PROSITE" id="PS50112"/>
    </source>
</evidence>
<feature type="domain" description="Response regulatory" evidence="13">
    <location>
        <begin position="6"/>
        <end position="122"/>
    </location>
</feature>
<dbReference type="SUPFAM" id="SSF55874">
    <property type="entry name" value="ATPase domain of HSP90 chaperone/DNA topoisomerase II/histidine kinase"/>
    <property type="match status" value="1"/>
</dbReference>
<evidence type="ECO:0000256" key="9">
    <source>
        <dbReference type="ARBA" id="ARBA00023012"/>
    </source>
</evidence>
<feature type="domain" description="Response regulatory" evidence="13">
    <location>
        <begin position="518"/>
        <end position="634"/>
    </location>
</feature>
<dbReference type="Pfam" id="PF08447">
    <property type="entry name" value="PAS_3"/>
    <property type="match status" value="1"/>
</dbReference>
<evidence type="ECO:0000256" key="1">
    <source>
        <dbReference type="ARBA" id="ARBA00000085"/>
    </source>
</evidence>
<dbReference type="Pfam" id="PF00512">
    <property type="entry name" value="HisKA"/>
    <property type="match status" value="1"/>
</dbReference>
<dbReference type="GO" id="GO:0000155">
    <property type="term" value="F:phosphorelay sensor kinase activity"/>
    <property type="evidence" value="ECO:0007669"/>
    <property type="project" value="InterPro"/>
</dbReference>
<dbReference type="PROSITE" id="PS50109">
    <property type="entry name" value="HIS_KIN"/>
    <property type="match status" value="1"/>
</dbReference>
<dbReference type="InterPro" id="IPR003661">
    <property type="entry name" value="HisK_dim/P_dom"/>
</dbReference>
<dbReference type="SUPFAM" id="SSF47384">
    <property type="entry name" value="Homodimeric domain of signal transducing histidine kinase"/>
    <property type="match status" value="1"/>
</dbReference>
<keyword evidence="9" id="KW-0902">Two-component regulatory system</keyword>
<dbReference type="InterPro" id="IPR035965">
    <property type="entry name" value="PAS-like_dom_sf"/>
</dbReference>
<dbReference type="EMBL" id="WBMT01000006">
    <property type="protein sequence ID" value="KAB2349081.1"/>
    <property type="molecule type" value="Genomic_DNA"/>
</dbReference>
<keyword evidence="6" id="KW-0547">Nucleotide-binding</keyword>